<comment type="caution">
    <text evidence="2">The sequence shown here is derived from an EMBL/GenBank/DDBJ whole genome shotgun (WGS) entry which is preliminary data.</text>
</comment>
<keyword evidence="3" id="KW-1185">Reference proteome</keyword>
<evidence type="ECO:0000313" key="3">
    <source>
        <dbReference type="Proteomes" id="UP001175228"/>
    </source>
</evidence>
<sequence length="897" mass="101657">MNANHNVIASSGKRAQDTPYQDNDRSKVQKKDTDEETHKPCCSNRDPARPTTQGPFPGHHIFSHVELPTLPPQTKMAFKVIPSLVSHPSLPSPSLPGSYGPSIRTMSSFISRCNKQSRAAANGQCQVLSFFGIFCFQRMVICTLHRHALEVILLSLLECHLDRGHKFSVHQGKKDNSDTTVKRTRKDLLHDIVQHVSECCALPLIQSPQDFPPHLEVTEILFPPPSLSPETYRQTTKVEEPMKRQIKMEQSAEWALDWSTFIDITWTKQMNWDEYRAGLGLFSPGKLSELIASPALRLILTELGEHQAIELGLHKLKKVALAYLLQFHNMMTTIPEVRELVACKLISRYKIHSKLSYYKPCSVLVSTVALMMRYQFHLHKTPHKKLYWMGHFKLQCTPDQDIAAKTLYELFVNSGGSPSEQDIETSSPTAYTPLPIKIIKKSGDTEQSGDIDLDVGFPDEIPDGLELEDQSEDRNDLLQETQYTPQVESEVLQTIISFAAKHISLIDPKTSEGVTNPFNRLKTLSSSLYTSVQKAKHVIVTNVGHQIKVTYPDGTSTGVNLDKWQKHNAQWLDPLRQSIWTDMIRQLRLHNEGKVQVDLCQQWLEKEQTVLKALAVVFSLTCGIIPGQHQFQVLFDKIWSHYRHLTDSSYYWRGLEISEPVVKHTKEYLDEPLTPAEICHIMLPILKHYCASFIMQTMNSIVDKAAQHTALTSLNNYGHIGSLLGLGLMEENWATHMNVVGLRSPHALLGHNYLPYARAAIKAYGPLSDPELIKQIFTLRPFIQVHGQTGDRKYVFGDAILIEVTQSIIQDMQLWVLDSRTVTQCTTEEVVAAMSLIVRSLNKRITGSFVDLTALDIDSLLHYFRIQSHFTIVVDNFKEKHPDGWEMFVNKVLGAVS</sequence>
<evidence type="ECO:0000256" key="1">
    <source>
        <dbReference type="SAM" id="MobiDB-lite"/>
    </source>
</evidence>
<organism evidence="2 3">
    <name type="scientific">Armillaria luteobubalina</name>
    <dbReference type="NCBI Taxonomy" id="153913"/>
    <lineage>
        <taxon>Eukaryota</taxon>
        <taxon>Fungi</taxon>
        <taxon>Dikarya</taxon>
        <taxon>Basidiomycota</taxon>
        <taxon>Agaricomycotina</taxon>
        <taxon>Agaricomycetes</taxon>
        <taxon>Agaricomycetidae</taxon>
        <taxon>Agaricales</taxon>
        <taxon>Marasmiineae</taxon>
        <taxon>Physalacriaceae</taxon>
        <taxon>Armillaria</taxon>
    </lineage>
</organism>
<dbReference type="AlphaFoldDB" id="A0AA39UIL0"/>
<feature type="region of interest" description="Disordered" evidence="1">
    <location>
        <begin position="1"/>
        <end position="60"/>
    </location>
</feature>
<protein>
    <submittedName>
        <fullName evidence="2">Uncharacterized protein</fullName>
    </submittedName>
</protein>
<dbReference type="EMBL" id="JAUEPU010000057">
    <property type="protein sequence ID" value="KAK0484199.1"/>
    <property type="molecule type" value="Genomic_DNA"/>
</dbReference>
<proteinExistence type="predicted"/>
<gene>
    <name evidence="2" type="ORF">EDD18DRAFT_1112004</name>
</gene>
<feature type="compositionally biased region" description="Basic and acidic residues" evidence="1">
    <location>
        <begin position="22"/>
        <end position="39"/>
    </location>
</feature>
<dbReference type="Proteomes" id="UP001175228">
    <property type="component" value="Unassembled WGS sequence"/>
</dbReference>
<reference evidence="2" key="1">
    <citation type="submission" date="2023-06" db="EMBL/GenBank/DDBJ databases">
        <authorList>
            <consortium name="Lawrence Berkeley National Laboratory"/>
            <person name="Ahrendt S."/>
            <person name="Sahu N."/>
            <person name="Indic B."/>
            <person name="Wong-Bajracharya J."/>
            <person name="Merenyi Z."/>
            <person name="Ke H.-M."/>
            <person name="Monk M."/>
            <person name="Kocsube S."/>
            <person name="Drula E."/>
            <person name="Lipzen A."/>
            <person name="Balint B."/>
            <person name="Henrissat B."/>
            <person name="Andreopoulos B."/>
            <person name="Martin F.M."/>
            <person name="Harder C.B."/>
            <person name="Rigling D."/>
            <person name="Ford K.L."/>
            <person name="Foster G.D."/>
            <person name="Pangilinan J."/>
            <person name="Papanicolaou A."/>
            <person name="Barry K."/>
            <person name="LaButti K."/>
            <person name="Viragh M."/>
            <person name="Koriabine M."/>
            <person name="Yan M."/>
            <person name="Riley R."/>
            <person name="Champramary S."/>
            <person name="Plett K.L."/>
            <person name="Tsai I.J."/>
            <person name="Slot J."/>
            <person name="Sipos G."/>
            <person name="Plett J."/>
            <person name="Nagy L.G."/>
            <person name="Grigoriev I.V."/>
        </authorList>
    </citation>
    <scope>NUCLEOTIDE SEQUENCE</scope>
    <source>
        <strain evidence="2">HWK02</strain>
    </source>
</reference>
<accession>A0AA39UIL0</accession>
<evidence type="ECO:0000313" key="2">
    <source>
        <dbReference type="EMBL" id="KAK0484199.1"/>
    </source>
</evidence>
<name>A0AA39UIL0_9AGAR</name>